<evidence type="ECO:0000256" key="1">
    <source>
        <dbReference type="ARBA" id="ARBA00023110"/>
    </source>
</evidence>
<feature type="region of interest" description="Disordered" evidence="3">
    <location>
        <begin position="248"/>
        <end position="276"/>
    </location>
</feature>
<reference evidence="6" key="1">
    <citation type="submission" date="2018-11" db="EMBL/GenBank/DDBJ databases">
        <title>Comparative genomics of Parolsenella catena and Libanicoccus massiliensis: Reclassification of Libanicoccus massiliensis as Parolsenella massiliensis comb. nov.</title>
        <authorList>
            <person name="Sakamoto M."/>
            <person name="Ikeyama N."/>
            <person name="Murakami T."/>
            <person name="Mori H."/>
            <person name="Yuki M."/>
            <person name="Ohkuma M."/>
        </authorList>
    </citation>
    <scope>NUCLEOTIDE SEQUENCE [LARGE SCALE GENOMIC DNA]</scope>
    <source>
        <strain evidence="6">JCM 31932</strain>
    </source>
</reference>
<sequence length="276" mass="30380">MPNKPEPLFIDGHYHYTLSSYDPVEATLTIPHLTDEEVGYGIAGIVAERGWKEDGLPTDAWVAENVEGLGTLDELKQAVREELEQINARYVESTKGGLCAEELAKRVEQRVPTAIVERARDIVRQGFEMQAAQNGVALAQLLAASGMSEHDYEHAVDEEAQAMAEQNAALDAIVDEYAIYVDETELPAILGLSPKDAKTVIDDAREHGGLEEVMAFARRRRALEAVVRDASFTEEHETAEQAARRVAEMRAQMQTAMPGDENGGEDEGDKPHLKLV</sequence>
<dbReference type="InterPro" id="IPR027304">
    <property type="entry name" value="Trigger_fact/SurA_dom_sf"/>
</dbReference>
<keyword evidence="1" id="KW-0697">Rotamase</keyword>
<accession>A0A3G9KB63</accession>
<organism evidence="5 6">
    <name type="scientific">Parolsenella catena</name>
    <dbReference type="NCBI Taxonomy" id="2003188"/>
    <lineage>
        <taxon>Bacteria</taxon>
        <taxon>Bacillati</taxon>
        <taxon>Actinomycetota</taxon>
        <taxon>Coriobacteriia</taxon>
        <taxon>Coriobacteriales</taxon>
        <taxon>Atopobiaceae</taxon>
        <taxon>Parolsenella</taxon>
    </lineage>
</organism>
<dbReference type="InterPro" id="IPR008880">
    <property type="entry name" value="Trigger_fac_C"/>
</dbReference>
<evidence type="ECO:0000259" key="4">
    <source>
        <dbReference type="Pfam" id="PF05698"/>
    </source>
</evidence>
<evidence type="ECO:0000313" key="6">
    <source>
        <dbReference type="Proteomes" id="UP000273154"/>
    </source>
</evidence>
<dbReference type="KEGG" id="pcat:Pcatena_15320"/>
<evidence type="ECO:0000256" key="3">
    <source>
        <dbReference type="SAM" id="MobiDB-lite"/>
    </source>
</evidence>
<dbReference type="RefSeq" id="WP_172596420.1">
    <property type="nucleotide sequence ID" value="NZ_AP019367.1"/>
</dbReference>
<dbReference type="Gene3D" id="1.10.3120.10">
    <property type="entry name" value="Trigger factor, C-terminal domain"/>
    <property type="match status" value="1"/>
</dbReference>
<feature type="domain" description="Trigger factor C-terminal" evidence="4">
    <location>
        <begin position="71"/>
        <end position="227"/>
    </location>
</feature>
<gene>
    <name evidence="5" type="ORF">Pcatena_15320</name>
</gene>
<dbReference type="SUPFAM" id="SSF109998">
    <property type="entry name" value="Triger factor/SurA peptide-binding domain-like"/>
    <property type="match status" value="1"/>
</dbReference>
<dbReference type="GO" id="GO:0006457">
    <property type="term" value="P:protein folding"/>
    <property type="evidence" value="ECO:0007669"/>
    <property type="project" value="InterPro"/>
</dbReference>
<keyword evidence="6" id="KW-1185">Reference proteome</keyword>
<dbReference type="GO" id="GO:0003755">
    <property type="term" value="F:peptidyl-prolyl cis-trans isomerase activity"/>
    <property type="evidence" value="ECO:0007669"/>
    <property type="project" value="UniProtKB-KW"/>
</dbReference>
<evidence type="ECO:0000313" key="5">
    <source>
        <dbReference type="EMBL" id="BBH50945.1"/>
    </source>
</evidence>
<evidence type="ECO:0000256" key="2">
    <source>
        <dbReference type="ARBA" id="ARBA00023235"/>
    </source>
</evidence>
<dbReference type="AlphaFoldDB" id="A0A3G9KB63"/>
<proteinExistence type="predicted"/>
<dbReference type="Pfam" id="PF05698">
    <property type="entry name" value="Trigger_C"/>
    <property type="match status" value="1"/>
</dbReference>
<protein>
    <recommendedName>
        <fullName evidence="4">Trigger factor C-terminal domain-containing protein</fullName>
    </recommendedName>
</protein>
<dbReference type="GO" id="GO:0015031">
    <property type="term" value="P:protein transport"/>
    <property type="evidence" value="ECO:0007669"/>
    <property type="project" value="InterPro"/>
</dbReference>
<dbReference type="EMBL" id="AP019367">
    <property type="protein sequence ID" value="BBH50945.1"/>
    <property type="molecule type" value="Genomic_DNA"/>
</dbReference>
<name>A0A3G9KB63_9ACTN</name>
<dbReference type="Proteomes" id="UP000273154">
    <property type="component" value="Chromosome"/>
</dbReference>
<keyword evidence="2" id="KW-0413">Isomerase</keyword>
<dbReference type="InterPro" id="IPR037041">
    <property type="entry name" value="Trigger_fac_C_sf"/>
</dbReference>
<dbReference type="GeneID" id="88849672"/>